<evidence type="ECO:0000313" key="1">
    <source>
        <dbReference type="EMBL" id="AGX01837.1"/>
    </source>
</evidence>
<proteinExistence type="predicted"/>
<dbReference type="RefSeq" id="YP_009010168.1">
    <property type="nucleotide sequence ID" value="NC_023610.1"/>
</dbReference>
<dbReference type="GeneID" id="18500894"/>
<dbReference type="Pfam" id="PF13385">
    <property type="entry name" value="Laminin_G_3"/>
    <property type="match status" value="1"/>
</dbReference>
<evidence type="ECO:0008006" key="3">
    <source>
        <dbReference type="Google" id="ProtNLM"/>
    </source>
</evidence>
<dbReference type="KEGG" id="vg:18500894"/>
<keyword evidence="2" id="KW-1185">Reference proteome</keyword>
<protein>
    <recommendedName>
        <fullName evidence="3">LamG domain-containing protein</fullName>
    </recommendedName>
</protein>
<evidence type="ECO:0000313" key="2">
    <source>
        <dbReference type="Proteomes" id="UP000204235"/>
    </source>
</evidence>
<organism evidence="1 2">
    <name type="scientific">Erwinia phage PhiEaH1</name>
    <dbReference type="NCBI Taxonomy" id="1401669"/>
    <lineage>
        <taxon>Viruses</taxon>
        <taxon>Duplodnaviria</taxon>
        <taxon>Heunggongvirae</taxon>
        <taxon>Uroviricota</taxon>
        <taxon>Caudoviricetes</taxon>
        <taxon>Chimalliviridae</taxon>
        <taxon>Iapetusvirus</taxon>
        <taxon>Iapetusvirus EaH1</taxon>
    </lineage>
</organism>
<dbReference type="Gene3D" id="2.60.120.200">
    <property type="match status" value="1"/>
</dbReference>
<name>W8CZE8_9CAUD</name>
<reference evidence="1 2" key="1">
    <citation type="journal article" date="2014" name="FEMS Microbiol. Lett.">
        <title>The genome of the Erwinia amylovora phage PhiEaH1 reveals greater diversity and broadens the applicability of phages for the treatment of fire blight.</title>
        <authorList>
            <person name="Meczker K."/>
            <person name="Domotor D."/>
            <person name="Vass J."/>
            <person name="Rakhely G."/>
            <person name="Schneider G."/>
            <person name="Kovacs T."/>
        </authorList>
    </citation>
    <scope>NUCLEOTIDE SEQUENCE [LARGE SCALE GENOMIC DNA]</scope>
</reference>
<accession>W8CZE8</accession>
<dbReference type="Proteomes" id="UP000204235">
    <property type="component" value="Segment"/>
</dbReference>
<dbReference type="InterPro" id="IPR013320">
    <property type="entry name" value="ConA-like_dom_sf"/>
</dbReference>
<dbReference type="SUPFAM" id="SSF49899">
    <property type="entry name" value="Concanavalin A-like lectins/glucanases"/>
    <property type="match status" value="1"/>
</dbReference>
<sequence length="235" mass="26261">MNSQHSNGKGGLMLESMTMSNGTGMSLEPPILRIPLESSLDTYVKDGYEDFVGMLPASVGTIGSRESRGGLDLSQDISIKFSDNVFSGAEWTMSWWMYPENAIDWHNVGSTEVSSSSQNTMLIQYNTSTYQGYFLINYPSGTGQSEWYRSKLTLTQNTWNHFALTMKNNVLTSYKNGVKVATLNTRVFTGFGKYNWAVSQNKDRRGLMSNLMFFDKALSAADVLKAMAIYTVNEE</sequence>
<dbReference type="EMBL" id="KF623294">
    <property type="protein sequence ID" value="AGX01837.1"/>
    <property type="molecule type" value="Genomic_DNA"/>
</dbReference>